<dbReference type="Pfam" id="PF00355">
    <property type="entry name" value="Rieske"/>
    <property type="match status" value="1"/>
</dbReference>
<evidence type="ECO:0000313" key="13">
    <source>
        <dbReference type="Proteomes" id="UP001187531"/>
    </source>
</evidence>
<keyword evidence="13" id="KW-1185">Reference proteome</keyword>
<dbReference type="InterPro" id="IPR016156">
    <property type="entry name" value="FAD/NAD-linked_Rdtase_dimer_sf"/>
</dbReference>
<dbReference type="Gene3D" id="3.50.50.60">
    <property type="entry name" value="FAD/NAD(P)-binding domain"/>
    <property type="match status" value="2"/>
</dbReference>
<dbReference type="InterPro" id="IPR036188">
    <property type="entry name" value="FAD/NAD-bd_sf"/>
</dbReference>
<dbReference type="EMBL" id="JAVRJZ010000009">
    <property type="protein sequence ID" value="KAK2718445.1"/>
    <property type="molecule type" value="Genomic_DNA"/>
</dbReference>
<dbReference type="InterPro" id="IPR028202">
    <property type="entry name" value="Reductase_C"/>
</dbReference>
<keyword evidence="9" id="KW-0411">Iron-sulfur</keyword>
<keyword evidence="7" id="KW-0560">Oxidoreductase</keyword>
<evidence type="ECO:0000259" key="11">
    <source>
        <dbReference type="PROSITE" id="PS51296"/>
    </source>
</evidence>
<evidence type="ECO:0000256" key="5">
    <source>
        <dbReference type="ARBA" id="ARBA00022723"/>
    </source>
</evidence>
<proteinExistence type="inferred from homology"/>
<feature type="compositionally biased region" description="Basic and acidic residues" evidence="10">
    <location>
        <begin position="23"/>
        <end position="40"/>
    </location>
</feature>
<dbReference type="Proteomes" id="UP001187531">
    <property type="component" value="Unassembled WGS sequence"/>
</dbReference>
<dbReference type="GO" id="GO:0051537">
    <property type="term" value="F:2 iron, 2 sulfur cluster binding"/>
    <property type="evidence" value="ECO:0007669"/>
    <property type="project" value="UniProtKB-KW"/>
</dbReference>
<evidence type="ECO:0000256" key="2">
    <source>
        <dbReference type="ARBA" id="ARBA00006442"/>
    </source>
</evidence>
<evidence type="ECO:0000256" key="3">
    <source>
        <dbReference type="ARBA" id="ARBA00022630"/>
    </source>
</evidence>
<reference evidence="12" key="1">
    <citation type="submission" date="2023-07" db="EMBL/GenBank/DDBJ databases">
        <title>Chromosome-level genome assembly of Artemia franciscana.</title>
        <authorList>
            <person name="Jo E."/>
        </authorList>
    </citation>
    <scope>NUCLEOTIDE SEQUENCE</scope>
    <source>
        <tissue evidence="12">Whole body</tissue>
    </source>
</reference>
<keyword evidence="4" id="KW-0001">2Fe-2S</keyword>
<dbReference type="SUPFAM" id="SSF55424">
    <property type="entry name" value="FAD/NAD-linked reductases, dimerisation (C-terminal) domain"/>
    <property type="match status" value="1"/>
</dbReference>
<evidence type="ECO:0000256" key="7">
    <source>
        <dbReference type="ARBA" id="ARBA00023002"/>
    </source>
</evidence>
<accession>A0AA88HYV2</accession>
<gene>
    <name evidence="12" type="ORF">QYM36_005682</name>
</gene>
<name>A0AA88HYV2_ARTSF</name>
<dbReference type="Pfam" id="PF14759">
    <property type="entry name" value="Reductase_C"/>
    <property type="match status" value="1"/>
</dbReference>
<feature type="domain" description="Rieske" evidence="11">
    <location>
        <begin position="55"/>
        <end position="151"/>
    </location>
</feature>
<dbReference type="InterPro" id="IPR050446">
    <property type="entry name" value="FAD-oxidoreductase/Apoptosis"/>
</dbReference>
<dbReference type="PRINTS" id="PR00368">
    <property type="entry name" value="FADPNR"/>
</dbReference>
<evidence type="ECO:0000313" key="12">
    <source>
        <dbReference type="EMBL" id="KAK2718445.1"/>
    </source>
</evidence>
<evidence type="ECO:0000256" key="4">
    <source>
        <dbReference type="ARBA" id="ARBA00022714"/>
    </source>
</evidence>
<dbReference type="InterPro" id="IPR036922">
    <property type="entry name" value="Rieske_2Fe-2S_sf"/>
</dbReference>
<keyword evidence="5" id="KW-0479">Metal-binding</keyword>
<dbReference type="Gene3D" id="3.30.390.30">
    <property type="match status" value="1"/>
</dbReference>
<evidence type="ECO:0000256" key="1">
    <source>
        <dbReference type="ARBA" id="ARBA00001974"/>
    </source>
</evidence>
<dbReference type="InterPro" id="IPR023753">
    <property type="entry name" value="FAD/NAD-binding_dom"/>
</dbReference>
<evidence type="ECO:0000256" key="8">
    <source>
        <dbReference type="ARBA" id="ARBA00023004"/>
    </source>
</evidence>
<comment type="cofactor">
    <cofactor evidence="1">
        <name>FAD</name>
        <dbReference type="ChEBI" id="CHEBI:57692"/>
    </cofactor>
</comment>
<dbReference type="AlphaFoldDB" id="A0AA88HYV2"/>
<comment type="caution">
    <text evidence="12">The sequence shown here is derived from an EMBL/GenBank/DDBJ whole genome shotgun (WGS) entry which is preliminary data.</text>
</comment>
<keyword evidence="3" id="KW-0285">Flavoprotein</keyword>
<protein>
    <recommendedName>
        <fullName evidence="11">Rieske domain-containing protein</fullName>
    </recommendedName>
</protein>
<sequence length="577" mass="62194">MGGGCSKSSKDDVGSTATSSHPESAKKRDKVNEAMKEETSSKAVNATPEEASLQTFKIKKVDLNENEMKTLKLDDETEIVVVRTSGKLHAIGSKCPHYGGPLGKGSICDGKVRCPWHGASFSLETGDVEDYPSIDGIAKFPIEETSDHFIIKGNLKDLRTTGVVKPLSKEDKSSNLKVIIVGGGAAGFACADTLRKEGFKGKVTLITRECHLPYDRPKLSKAMSVSPSNIILKPEEYYKNADIEVMKLVDVTGVNIKKMTIQLSNGDDLEYTHLVLATGASPRRITFPGSNLQNVFYLRCPEDANTIASASKGKNVIIAGASFIGMESAAFLIKDAASVTVVERDGAPYRRILGDKVGMRVKELHEENGVKFKLETTIMECKGNGGLLEEVVLSDGSCLKADVLLLGLGVVPATAFLKDSGLELDPVGYVNVDEHLQTSEPSIYAAGDIANFPLTLHSESSPQRTSIGHWSLAMAHGRTAAFNIMGKNRPMKTVPFFWTQIFGKSIRYAGYASTFDDVIIRGSLADLKFVAYYCSGEKVLAVATLMADPVAAAFANLLSERKTLTKAEVLSLPPSLD</sequence>
<evidence type="ECO:0000256" key="6">
    <source>
        <dbReference type="ARBA" id="ARBA00022827"/>
    </source>
</evidence>
<dbReference type="PANTHER" id="PTHR43557:SF2">
    <property type="entry name" value="RIESKE DOMAIN-CONTAINING PROTEIN-RELATED"/>
    <property type="match status" value="1"/>
</dbReference>
<keyword evidence="6" id="KW-0274">FAD</keyword>
<evidence type="ECO:0000256" key="9">
    <source>
        <dbReference type="ARBA" id="ARBA00023014"/>
    </source>
</evidence>
<organism evidence="12 13">
    <name type="scientific">Artemia franciscana</name>
    <name type="common">Brine shrimp</name>
    <name type="synonym">Artemia sanfranciscana</name>
    <dbReference type="NCBI Taxonomy" id="6661"/>
    <lineage>
        <taxon>Eukaryota</taxon>
        <taxon>Metazoa</taxon>
        <taxon>Ecdysozoa</taxon>
        <taxon>Arthropoda</taxon>
        <taxon>Crustacea</taxon>
        <taxon>Branchiopoda</taxon>
        <taxon>Anostraca</taxon>
        <taxon>Artemiidae</taxon>
        <taxon>Artemia</taxon>
    </lineage>
</organism>
<dbReference type="Pfam" id="PF07992">
    <property type="entry name" value="Pyr_redox_2"/>
    <property type="match status" value="1"/>
</dbReference>
<keyword evidence="8" id="KW-0408">Iron</keyword>
<dbReference type="SUPFAM" id="SSF51905">
    <property type="entry name" value="FAD/NAD(P)-binding domain"/>
    <property type="match status" value="1"/>
</dbReference>
<dbReference type="PANTHER" id="PTHR43557">
    <property type="entry name" value="APOPTOSIS-INDUCING FACTOR 1"/>
    <property type="match status" value="1"/>
</dbReference>
<comment type="similarity">
    <text evidence="2">Belongs to the FAD-dependent oxidoreductase family.</text>
</comment>
<dbReference type="PRINTS" id="PR00469">
    <property type="entry name" value="PNDRDTASEII"/>
</dbReference>
<dbReference type="PROSITE" id="PS51296">
    <property type="entry name" value="RIESKE"/>
    <property type="match status" value="1"/>
</dbReference>
<dbReference type="Gene3D" id="2.102.10.10">
    <property type="entry name" value="Rieske [2Fe-2S] iron-sulphur domain"/>
    <property type="match status" value="1"/>
</dbReference>
<feature type="region of interest" description="Disordered" evidence="10">
    <location>
        <begin position="1"/>
        <end position="49"/>
    </location>
</feature>
<dbReference type="InterPro" id="IPR017941">
    <property type="entry name" value="Rieske_2Fe-2S"/>
</dbReference>
<dbReference type="SUPFAM" id="SSF50022">
    <property type="entry name" value="ISP domain"/>
    <property type="match status" value="1"/>
</dbReference>
<dbReference type="GO" id="GO:0046872">
    <property type="term" value="F:metal ion binding"/>
    <property type="evidence" value="ECO:0007669"/>
    <property type="project" value="UniProtKB-KW"/>
</dbReference>
<dbReference type="GO" id="GO:0005737">
    <property type="term" value="C:cytoplasm"/>
    <property type="evidence" value="ECO:0007669"/>
    <property type="project" value="TreeGrafter"/>
</dbReference>
<dbReference type="GO" id="GO:0016651">
    <property type="term" value="F:oxidoreductase activity, acting on NAD(P)H"/>
    <property type="evidence" value="ECO:0007669"/>
    <property type="project" value="TreeGrafter"/>
</dbReference>
<evidence type="ECO:0000256" key="10">
    <source>
        <dbReference type="SAM" id="MobiDB-lite"/>
    </source>
</evidence>